<gene>
    <name evidence="3" type="ORF">VTJ83DRAFT_4549</name>
</gene>
<evidence type="ECO:0000256" key="1">
    <source>
        <dbReference type="SAM" id="MobiDB-lite"/>
    </source>
</evidence>
<feature type="region of interest" description="Disordered" evidence="1">
    <location>
        <begin position="611"/>
        <end position="681"/>
    </location>
</feature>
<feature type="region of interest" description="Disordered" evidence="1">
    <location>
        <begin position="773"/>
        <end position="803"/>
    </location>
</feature>
<dbReference type="EMBL" id="JAZGUE010000004">
    <property type="protein sequence ID" value="KAL2267272.1"/>
    <property type="molecule type" value="Genomic_DNA"/>
</dbReference>
<feature type="compositionally biased region" description="Pro residues" evidence="1">
    <location>
        <begin position="429"/>
        <end position="446"/>
    </location>
</feature>
<protein>
    <recommendedName>
        <fullName evidence="2">C2H2-type domain-containing protein</fullName>
    </recommendedName>
</protein>
<name>A0ABR4DCE8_9PEZI</name>
<proteinExistence type="predicted"/>
<reference evidence="3 4" key="1">
    <citation type="journal article" date="2024" name="Commun. Biol.">
        <title>Comparative genomic analysis of thermophilic fungi reveals convergent evolutionary adaptations and gene losses.</title>
        <authorList>
            <person name="Steindorff A.S."/>
            <person name="Aguilar-Pontes M.V."/>
            <person name="Robinson A.J."/>
            <person name="Andreopoulos B."/>
            <person name="LaButti K."/>
            <person name="Kuo A."/>
            <person name="Mondo S."/>
            <person name="Riley R."/>
            <person name="Otillar R."/>
            <person name="Haridas S."/>
            <person name="Lipzen A."/>
            <person name="Grimwood J."/>
            <person name="Schmutz J."/>
            <person name="Clum A."/>
            <person name="Reid I.D."/>
            <person name="Moisan M.C."/>
            <person name="Butler G."/>
            <person name="Nguyen T.T.M."/>
            <person name="Dewar K."/>
            <person name="Conant G."/>
            <person name="Drula E."/>
            <person name="Henrissat B."/>
            <person name="Hansel C."/>
            <person name="Singer S."/>
            <person name="Hutchinson M.I."/>
            <person name="de Vries R.P."/>
            <person name="Natvig D.O."/>
            <person name="Powell A.J."/>
            <person name="Tsang A."/>
            <person name="Grigoriev I.V."/>
        </authorList>
    </citation>
    <scope>NUCLEOTIDE SEQUENCE [LARGE SCALE GENOMIC DNA]</scope>
    <source>
        <strain evidence="3 4">ATCC 22073</strain>
    </source>
</reference>
<dbReference type="InterPro" id="IPR013087">
    <property type="entry name" value="Znf_C2H2_type"/>
</dbReference>
<feature type="compositionally biased region" description="Polar residues" evidence="1">
    <location>
        <begin position="407"/>
        <end position="421"/>
    </location>
</feature>
<evidence type="ECO:0000313" key="3">
    <source>
        <dbReference type="EMBL" id="KAL2267272.1"/>
    </source>
</evidence>
<dbReference type="InterPro" id="IPR022190">
    <property type="entry name" value="DUF3716"/>
</dbReference>
<dbReference type="GeneID" id="98125694"/>
<feature type="region of interest" description="Disordered" evidence="1">
    <location>
        <begin position="214"/>
        <end position="246"/>
    </location>
</feature>
<dbReference type="Pfam" id="PF12511">
    <property type="entry name" value="DUF3716"/>
    <property type="match status" value="1"/>
</dbReference>
<organism evidence="3 4">
    <name type="scientific">Remersonia thermophila</name>
    <dbReference type="NCBI Taxonomy" id="72144"/>
    <lineage>
        <taxon>Eukaryota</taxon>
        <taxon>Fungi</taxon>
        <taxon>Dikarya</taxon>
        <taxon>Ascomycota</taxon>
        <taxon>Pezizomycotina</taxon>
        <taxon>Sordariomycetes</taxon>
        <taxon>Sordariomycetidae</taxon>
        <taxon>Sordariales</taxon>
        <taxon>Sordariales incertae sedis</taxon>
        <taxon>Remersonia</taxon>
    </lineage>
</organism>
<feature type="region of interest" description="Disordered" evidence="1">
    <location>
        <begin position="110"/>
        <end position="185"/>
    </location>
</feature>
<accession>A0ABR4DCE8</accession>
<dbReference type="RefSeq" id="XP_070865999.1">
    <property type="nucleotide sequence ID" value="XM_071011050.1"/>
</dbReference>
<feature type="region of interest" description="Disordered" evidence="1">
    <location>
        <begin position="291"/>
        <end position="337"/>
    </location>
</feature>
<comment type="caution">
    <text evidence="3">The sequence shown here is derived from an EMBL/GenBank/DDBJ whole genome shotgun (WGS) entry which is preliminary data.</text>
</comment>
<keyword evidence="4" id="KW-1185">Reference proteome</keyword>
<sequence length="969" mass="105551">MGFGNSELTAPTFISRERAFLGFPEACWTPRMEKSHHNPHTPVPGVVETSASTNAANAIVGSTGQTVVRLSPEQGVLQPASENVAPVHVGPAGPPKDGTTRPIIKMKRTGFSALPPGLPRSPAQKPTSPASYNGAAASTSAPVVSDFISPAPFPTPSRSTETGPGELQPPGSGKTKYASDEERRKAISRALKERWASGAMAHVHAKRLETLRRRKEAEAVSGTPAAAAGRKRPFSLTPDPSSHADVEVRGGRQTHRTTLNGQAHIASSPLRSTQTYNLVDTDHALTFSWADSMSSSTSSNADSARSLSDIEMGSNADDDTTTTAPTTTIEMADPRRRYTEYIDEDGVLKSACGALIPEGYRQDGSLPSHPWVCPIRSCPERFLSIPRLGAHFLQAHHGALLHDNDDGTFTQRDQLSDSTSQPVVVSRGPPDPSDPPPVDPWLPPQPEGGLHTHHGDPDEFWRFIQPYLTIHKGPVPPTRGHVPSLLRLRRLRKPEWNTRWLTEHPYRDSQPRDIAAVLIQMTGEPAPSLCNRCSERKGPFRSCIMISPHADLRALAGVTCCANCYYHCTGSYCSHNKLGIERKERILKDRERQLFQTLLQFSEKTAKQITTAEKTNVQQQPQRSGTVEAESDDEERRSGTDDEEAEGEERQPDAMAGPILATKEGRPYGVYRPAEGENEGEGPMFGALLPSGYRPDKTIPGRPWVCPVRTCRTAHRKRPDLGFHFQRVHSGAELNDNEDGTFTIKRYYRVLGTGIARGGKILRQAPPIVTSQVPLRDGSPIPPPQLPSYLQNSKHPEASTRKAVQLETGRSNGAPIPPAAPYPLRRTRLQTNMPSALVSKGESAGQEDVLEMEQWEMAPGRVREAAEGDDIAFSKPYLSSARAVPVCEDVGFHVDTIPSGGTLQLLAERDAMRLCSVATGKVRITIGSEPAFDLGPHGMFKVKAGVACTVRNELSMDAVLHMTILEGYP</sequence>
<feature type="compositionally biased region" description="Polar residues" evidence="1">
    <location>
        <begin position="611"/>
        <end position="625"/>
    </location>
</feature>
<feature type="compositionally biased region" description="Polar residues" evidence="1">
    <location>
        <begin position="124"/>
        <end position="142"/>
    </location>
</feature>
<feature type="domain" description="C2H2-type" evidence="2">
    <location>
        <begin position="373"/>
        <end position="397"/>
    </location>
</feature>
<dbReference type="Proteomes" id="UP001600064">
    <property type="component" value="Unassembled WGS sequence"/>
</dbReference>
<evidence type="ECO:0000313" key="4">
    <source>
        <dbReference type="Proteomes" id="UP001600064"/>
    </source>
</evidence>
<feature type="compositionally biased region" description="Low complexity" evidence="1">
    <location>
        <begin position="291"/>
        <end position="309"/>
    </location>
</feature>
<dbReference type="PROSITE" id="PS00028">
    <property type="entry name" value="ZINC_FINGER_C2H2_1"/>
    <property type="match status" value="1"/>
</dbReference>
<feature type="region of interest" description="Disordered" evidence="1">
    <location>
        <begin position="404"/>
        <end position="455"/>
    </location>
</feature>
<evidence type="ECO:0000259" key="2">
    <source>
        <dbReference type="PROSITE" id="PS00028"/>
    </source>
</evidence>